<name>A0A642UKP3_DIURU</name>
<dbReference type="GeneID" id="54781991"/>
<dbReference type="SMART" id="SM00184">
    <property type="entry name" value="RING"/>
    <property type="match status" value="1"/>
</dbReference>
<dbReference type="AlphaFoldDB" id="A0A642UKP3"/>
<feature type="compositionally biased region" description="Low complexity" evidence="5">
    <location>
        <begin position="7"/>
        <end position="20"/>
    </location>
</feature>
<protein>
    <recommendedName>
        <fullName evidence="6">RING-type domain-containing protein</fullName>
    </recommendedName>
</protein>
<dbReference type="InterPro" id="IPR027370">
    <property type="entry name" value="Znf-RING_euk"/>
</dbReference>
<comment type="caution">
    <text evidence="7">The sequence shown here is derived from an EMBL/GenBank/DDBJ whole genome shotgun (WGS) entry which is preliminary data.</text>
</comment>
<dbReference type="GO" id="GO:0008270">
    <property type="term" value="F:zinc ion binding"/>
    <property type="evidence" value="ECO:0007669"/>
    <property type="project" value="UniProtKB-KW"/>
</dbReference>
<dbReference type="Pfam" id="PF13445">
    <property type="entry name" value="zf-RING_UBOX"/>
    <property type="match status" value="1"/>
</dbReference>
<evidence type="ECO:0000259" key="6">
    <source>
        <dbReference type="PROSITE" id="PS50089"/>
    </source>
</evidence>
<dbReference type="GO" id="GO:0033768">
    <property type="term" value="C:SUMO-targeted ubiquitin ligase complex"/>
    <property type="evidence" value="ECO:0007669"/>
    <property type="project" value="TreeGrafter"/>
</dbReference>
<evidence type="ECO:0000256" key="2">
    <source>
        <dbReference type="ARBA" id="ARBA00022771"/>
    </source>
</evidence>
<evidence type="ECO:0000256" key="4">
    <source>
        <dbReference type="PROSITE-ProRule" id="PRU00175"/>
    </source>
</evidence>
<feature type="domain" description="RING-type" evidence="6">
    <location>
        <begin position="87"/>
        <end position="135"/>
    </location>
</feature>
<evidence type="ECO:0000313" key="7">
    <source>
        <dbReference type="EMBL" id="KAA8900970.1"/>
    </source>
</evidence>
<keyword evidence="3" id="KW-0862">Zinc</keyword>
<dbReference type="PANTHER" id="PTHR47094:SF1">
    <property type="entry name" value="RING-TYPE E3 UBIQUITIN TRANSFERASE"/>
    <property type="match status" value="1"/>
</dbReference>
<keyword evidence="2 4" id="KW-0863">Zinc-finger</keyword>
<feature type="region of interest" description="Disordered" evidence="5">
    <location>
        <begin position="1"/>
        <end position="51"/>
    </location>
</feature>
<dbReference type="GO" id="GO:0032183">
    <property type="term" value="F:SUMO binding"/>
    <property type="evidence" value="ECO:0007669"/>
    <property type="project" value="TreeGrafter"/>
</dbReference>
<dbReference type="UniPathway" id="UPA00143"/>
<evidence type="ECO:0000313" key="8">
    <source>
        <dbReference type="Proteomes" id="UP000449547"/>
    </source>
</evidence>
<gene>
    <name evidence="7" type="ORF">DIURU_003340</name>
</gene>
<sequence length="178" mass="18745">MPPSQPPSASGGSHSPSLTSADVPDTSSTLFVISDGDSDGDSDDRLQHNDDDDVEIVSVKDQSASLLANPEAPAARTSAKHLAEVECPICFDSVTTATVTSCGHIFCLDCIYQSVSSSSARGQARQGKGLCPLCRKNVIFKDTIVLRMRKQTAGLTDAPKLPTLKRSADIEIGGPSKR</sequence>
<dbReference type="GO" id="GO:0061630">
    <property type="term" value="F:ubiquitin protein ligase activity"/>
    <property type="evidence" value="ECO:0007669"/>
    <property type="project" value="InterPro"/>
</dbReference>
<keyword evidence="8" id="KW-1185">Reference proteome</keyword>
<dbReference type="PROSITE" id="PS50089">
    <property type="entry name" value="ZF_RING_2"/>
    <property type="match status" value="1"/>
</dbReference>
<dbReference type="Gene3D" id="3.30.40.10">
    <property type="entry name" value="Zinc/RING finger domain, C3HC4 (zinc finger)"/>
    <property type="match status" value="1"/>
</dbReference>
<proteinExistence type="predicted"/>
<dbReference type="InterPro" id="IPR017907">
    <property type="entry name" value="Znf_RING_CS"/>
</dbReference>
<dbReference type="InterPro" id="IPR049627">
    <property type="entry name" value="SLX8"/>
</dbReference>
<organism evidence="7 8">
    <name type="scientific">Diutina rugosa</name>
    <name type="common">Yeast</name>
    <name type="synonym">Candida rugosa</name>
    <dbReference type="NCBI Taxonomy" id="5481"/>
    <lineage>
        <taxon>Eukaryota</taxon>
        <taxon>Fungi</taxon>
        <taxon>Dikarya</taxon>
        <taxon>Ascomycota</taxon>
        <taxon>Saccharomycotina</taxon>
        <taxon>Pichiomycetes</taxon>
        <taxon>Debaryomycetaceae</taxon>
        <taxon>Diutina</taxon>
    </lineage>
</organism>
<evidence type="ECO:0000256" key="3">
    <source>
        <dbReference type="ARBA" id="ARBA00022833"/>
    </source>
</evidence>
<evidence type="ECO:0000256" key="5">
    <source>
        <dbReference type="SAM" id="MobiDB-lite"/>
    </source>
</evidence>
<dbReference type="RefSeq" id="XP_034011593.1">
    <property type="nucleotide sequence ID" value="XM_034156092.1"/>
</dbReference>
<dbReference type="OrthoDB" id="6270329at2759"/>
<dbReference type="Proteomes" id="UP000449547">
    <property type="component" value="Unassembled WGS sequence"/>
</dbReference>
<dbReference type="GO" id="GO:0006511">
    <property type="term" value="P:ubiquitin-dependent protein catabolic process"/>
    <property type="evidence" value="ECO:0007669"/>
    <property type="project" value="TreeGrafter"/>
</dbReference>
<keyword evidence="1" id="KW-0479">Metal-binding</keyword>
<dbReference type="EMBL" id="SWFT01000105">
    <property type="protein sequence ID" value="KAA8900970.1"/>
    <property type="molecule type" value="Genomic_DNA"/>
</dbReference>
<dbReference type="PANTHER" id="PTHR47094">
    <property type="entry name" value="ELFLESS, ISOFORM B"/>
    <property type="match status" value="1"/>
</dbReference>
<dbReference type="PROSITE" id="PS00518">
    <property type="entry name" value="ZF_RING_1"/>
    <property type="match status" value="1"/>
</dbReference>
<dbReference type="GO" id="GO:0016567">
    <property type="term" value="P:protein ubiquitination"/>
    <property type="evidence" value="ECO:0007669"/>
    <property type="project" value="UniProtKB-UniPathway"/>
</dbReference>
<dbReference type="VEuPathDB" id="FungiDB:DIURU_003340"/>
<reference evidence="7 8" key="1">
    <citation type="submission" date="2019-07" db="EMBL/GenBank/DDBJ databases">
        <title>Genome assembly of two rare yeast pathogens: Diutina rugosa and Trichomonascus ciferrii.</title>
        <authorList>
            <person name="Mixao V."/>
            <person name="Saus E."/>
            <person name="Hansen A."/>
            <person name="Lass-Flor C."/>
            <person name="Gabaldon T."/>
        </authorList>
    </citation>
    <scope>NUCLEOTIDE SEQUENCE [LARGE SCALE GENOMIC DNA]</scope>
    <source>
        <strain evidence="7 8">CBS 613</strain>
    </source>
</reference>
<accession>A0A642UKP3</accession>
<dbReference type="InterPro" id="IPR001841">
    <property type="entry name" value="Znf_RING"/>
</dbReference>
<dbReference type="GO" id="GO:0140082">
    <property type="term" value="F:SUMO-ubiquitin ligase activity"/>
    <property type="evidence" value="ECO:0007669"/>
    <property type="project" value="TreeGrafter"/>
</dbReference>
<evidence type="ECO:0000256" key="1">
    <source>
        <dbReference type="ARBA" id="ARBA00022723"/>
    </source>
</evidence>
<dbReference type="SUPFAM" id="SSF57850">
    <property type="entry name" value="RING/U-box"/>
    <property type="match status" value="1"/>
</dbReference>
<dbReference type="OMA" id="TIVLRMR"/>
<dbReference type="InterPro" id="IPR013083">
    <property type="entry name" value="Znf_RING/FYVE/PHD"/>
</dbReference>